<keyword evidence="2" id="KW-1185">Reference proteome</keyword>
<gene>
    <name evidence="1" type="ORF">J21TS3_35390</name>
</gene>
<sequence>MNGILSQYKRIIKKRGKTIGLVECSLFDEKGSLVAFSTSTCMVLAGEKASGRSNHLASESYPGEQQHS</sequence>
<dbReference type="Proteomes" id="UP000680638">
    <property type="component" value="Unassembled WGS sequence"/>
</dbReference>
<dbReference type="SUPFAM" id="SSF54637">
    <property type="entry name" value="Thioesterase/thiol ester dehydrase-isomerase"/>
    <property type="match status" value="1"/>
</dbReference>
<organism evidence="1 2">
    <name type="scientific">Paenibacillus cookii</name>
    <dbReference type="NCBI Taxonomy" id="157839"/>
    <lineage>
        <taxon>Bacteria</taxon>
        <taxon>Bacillati</taxon>
        <taxon>Bacillota</taxon>
        <taxon>Bacilli</taxon>
        <taxon>Bacillales</taxon>
        <taxon>Paenibacillaceae</taxon>
        <taxon>Paenibacillus</taxon>
    </lineage>
</organism>
<reference evidence="1 2" key="1">
    <citation type="submission" date="2021-03" db="EMBL/GenBank/DDBJ databases">
        <title>Antimicrobial resistance genes in bacteria isolated from Japanese honey, and their potential for conferring macrolide and lincosamide resistance in the American foulbrood pathogen Paenibacillus larvae.</title>
        <authorList>
            <person name="Okamoto M."/>
            <person name="Kumagai M."/>
            <person name="Kanamori H."/>
            <person name="Takamatsu D."/>
        </authorList>
    </citation>
    <scope>NUCLEOTIDE SEQUENCE [LARGE SCALE GENOMIC DNA]</scope>
    <source>
        <strain evidence="1 2">J21TS3</strain>
    </source>
</reference>
<name>A0ABQ4M0P9_9BACL</name>
<protein>
    <recommendedName>
        <fullName evidence="3">Thioesterase domain-containing protein</fullName>
    </recommendedName>
</protein>
<proteinExistence type="predicted"/>
<dbReference type="RefSeq" id="WP_212951233.1">
    <property type="nucleotide sequence ID" value="NZ_BORW01000021.1"/>
</dbReference>
<dbReference type="InterPro" id="IPR029069">
    <property type="entry name" value="HotDog_dom_sf"/>
</dbReference>
<dbReference type="Gene3D" id="3.10.129.10">
    <property type="entry name" value="Hotdog Thioesterase"/>
    <property type="match status" value="1"/>
</dbReference>
<evidence type="ECO:0008006" key="3">
    <source>
        <dbReference type="Google" id="ProtNLM"/>
    </source>
</evidence>
<dbReference type="EMBL" id="BORW01000021">
    <property type="protein sequence ID" value="GIO68718.1"/>
    <property type="molecule type" value="Genomic_DNA"/>
</dbReference>
<evidence type="ECO:0000313" key="1">
    <source>
        <dbReference type="EMBL" id="GIO68718.1"/>
    </source>
</evidence>
<comment type="caution">
    <text evidence="1">The sequence shown here is derived from an EMBL/GenBank/DDBJ whole genome shotgun (WGS) entry which is preliminary data.</text>
</comment>
<evidence type="ECO:0000313" key="2">
    <source>
        <dbReference type="Proteomes" id="UP000680638"/>
    </source>
</evidence>
<accession>A0ABQ4M0P9</accession>